<dbReference type="AlphaFoldDB" id="A0A0D2MGW6"/>
<name>A0A0D2MGW6_9CHLO</name>
<dbReference type="EMBL" id="KK101076">
    <property type="protein sequence ID" value="KIZ02315.1"/>
    <property type="molecule type" value="Genomic_DNA"/>
</dbReference>
<dbReference type="RefSeq" id="XP_013901334.1">
    <property type="nucleotide sequence ID" value="XM_014045880.1"/>
</dbReference>
<accession>A0A0D2MGW6</accession>
<dbReference type="Proteomes" id="UP000054498">
    <property type="component" value="Unassembled WGS sequence"/>
</dbReference>
<evidence type="ECO:0000313" key="3">
    <source>
        <dbReference type="Proteomes" id="UP000054498"/>
    </source>
</evidence>
<keyword evidence="3" id="KW-1185">Reference proteome</keyword>
<sequence length="118" mass="11824">MRPPQRPRAPAAVAALLLLAAALLGAARAAPAEAEGPVAPASLESLVPSGFAAAAAKAISAYSSVFKDARDRLEGGQVGAGLSDQAWQALASGTEKLQGTPLAGLISISVHEICPMIR</sequence>
<gene>
    <name evidence="2" type="ORF">MNEG_5648</name>
</gene>
<proteinExistence type="predicted"/>
<keyword evidence="1" id="KW-0732">Signal</keyword>
<evidence type="ECO:0000256" key="1">
    <source>
        <dbReference type="SAM" id="SignalP"/>
    </source>
</evidence>
<organism evidence="2 3">
    <name type="scientific">Monoraphidium neglectum</name>
    <dbReference type="NCBI Taxonomy" id="145388"/>
    <lineage>
        <taxon>Eukaryota</taxon>
        <taxon>Viridiplantae</taxon>
        <taxon>Chlorophyta</taxon>
        <taxon>core chlorophytes</taxon>
        <taxon>Chlorophyceae</taxon>
        <taxon>CS clade</taxon>
        <taxon>Sphaeropleales</taxon>
        <taxon>Selenastraceae</taxon>
        <taxon>Monoraphidium</taxon>
    </lineage>
</organism>
<evidence type="ECO:0000313" key="2">
    <source>
        <dbReference type="EMBL" id="KIZ02315.1"/>
    </source>
</evidence>
<feature type="chain" id="PRO_5002264821" description="DUF732 domain-containing protein" evidence="1">
    <location>
        <begin position="30"/>
        <end position="118"/>
    </location>
</feature>
<feature type="signal peptide" evidence="1">
    <location>
        <begin position="1"/>
        <end position="29"/>
    </location>
</feature>
<protein>
    <recommendedName>
        <fullName evidence="4">DUF732 domain-containing protein</fullName>
    </recommendedName>
</protein>
<reference evidence="2 3" key="1">
    <citation type="journal article" date="2013" name="BMC Genomics">
        <title>Reconstruction of the lipid metabolism for the microalga Monoraphidium neglectum from its genome sequence reveals characteristics suitable for biofuel production.</title>
        <authorList>
            <person name="Bogen C."/>
            <person name="Al-Dilaimi A."/>
            <person name="Albersmeier A."/>
            <person name="Wichmann J."/>
            <person name="Grundmann M."/>
            <person name="Rupp O."/>
            <person name="Lauersen K.J."/>
            <person name="Blifernez-Klassen O."/>
            <person name="Kalinowski J."/>
            <person name="Goesmann A."/>
            <person name="Mussgnug J.H."/>
            <person name="Kruse O."/>
        </authorList>
    </citation>
    <scope>NUCLEOTIDE SEQUENCE [LARGE SCALE GENOMIC DNA]</scope>
    <source>
        <strain evidence="2 3">SAG 48.87</strain>
    </source>
</reference>
<evidence type="ECO:0008006" key="4">
    <source>
        <dbReference type="Google" id="ProtNLM"/>
    </source>
</evidence>
<dbReference type="KEGG" id="mng:MNEG_5648"/>
<dbReference type="GeneID" id="25738525"/>